<accession>A0AAV4BPX4</accession>
<proteinExistence type="predicted"/>
<comment type="caution">
    <text evidence="1">The sequence shown here is derived from an EMBL/GenBank/DDBJ whole genome shotgun (WGS) entry which is preliminary data.</text>
</comment>
<protein>
    <submittedName>
        <fullName evidence="1">Uncharacterized protein</fullName>
    </submittedName>
</protein>
<dbReference type="AlphaFoldDB" id="A0AAV4BPX4"/>
<name>A0AAV4BPX4_9GAST</name>
<keyword evidence="2" id="KW-1185">Reference proteome</keyword>
<dbReference type="EMBL" id="BLXT01005252">
    <property type="protein sequence ID" value="GFO21417.1"/>
    <property type="molecule type" value="Genomic_DNA"/>
</dbReference>
<evidence type="ECO:0000313" key="1">
    <source>
        <dbReference type="EMBL" id="GFO21417.1"/>
    </source>
</evidence>
<evidence type="ECO:0000313" key="2">
    <source>
        <dbReference type="Proteomes" id="UP000735302"/>
    </source>
</evidence>
<organism evidence="1 2">
    <name type="scientific">Plakobranchus ocellatus</name>
    <dbReference type="NCBI Taxonomy" id="259542"/>
    <lineage>
        <taxon>Eukaryota</taxon>
        <taxon>Metazoa</taxon>
        <taxon>Spiralia</taxon>
        <taxon>Lophotrochozoa</taxon>
        <taxon>Mollusca</taxon>
        <taxon>Gastropoda</taxon>
        <taxon>Heterobranchia</taxon>
        <taxon>Euthyneura</taxon>
        <taxon>Panpulmonata</taxon>
        <taxon>Sacoglossa</taxon>
        <taxon>Placobranchoidea</taxon>
        <taxon>Plakobranchidae</taxon>
        <taxon>Plakobranchus</taxon>
    </lineage>
</organism>
<sequence length="201" mass="22646">MISGFRSPPDQCAGGEARIRTIRVISGFQDPLPSGQGIDDEAQTRANRITHTALSSLSRAHYRRPDMTGERAIWRPPCFTWVLYKTQTRLECTGDETRGKIGGEQVACPINSRSSLAAFTMFSLLHQRASWGVMWLQSDPLTPFNSPQLNKTWEQSSFSSPHRRQRVVAAHFLLNISDRSSEFPARMRNSCTASQRSRTSM</sequence>
<reference evidence="1 2" key="1">
    <citation type="journal article" date="2021" name="Elife">
        <title>Chloroplast acquisition without the gene transfer in kleptoplastic sea slugs, Plakobranchus ocellatus.</title>
        <authorList>
            <person name="Maeda T."/>
            <person name="Takahashi S."/>
            <person name="Yoshida T."/>
            <person name="Shimamura S."/>
            <person name="Takaki Y."/>
            <person name="Nagai Y."/>
            <person name="Toyoda A."/>
            <person name="Suzuki Y."/>
            <person name="Arimoto A."/>
            <person name="Ishii H."/>
            <person name="Satoh N."/>
            <person name="Nishiyama T."/>
            <person name="Hasebe M."/>
            <person name="Maruyama T."/>
            <person name="Minagawa J."/>
            <person name="Obokata J."/>
            <person name="Shigenobu S."/>
        </authorList>
    </citation>
    <scope>NUCLEOTIDE SEQUENCE [LARGE SCALE GENOMIC DNA]</scope>
</reference>
<dbReference type="Proteomes" id="UP000735302">
    <property type="component" value="Unassembled WGS sequence"/>
</dbReference>
<gene>
    <name evidence="1" type="ORF">PoB_004792200</name>
</gene>